<evidence type="ECO:0000313" key="2">
    <source>
        <dbReference type="Proteomes" id="UP000019102"/>
    </source>
</evidence>
<evidence type="ECO:0000313" key="1">
    <source>
        <dbReference type="EMBL" id="GAE92841.1"/>
    </source>
</evidence>
<dbReference type="EMBL" id="BAVS01000007">
    <property type="protein sequence ID" value="GAE92841.1"/>
    <property type="molecule type" value="Genomic_DNA"/>
</dbReference>
<protein>
    <submittedName>
        <fullName evidence="1">Uncharacterized protein</fullName>
    </submittedName>
</protein>
<dbReference type="STRING" id="1298598.JCM21714_1862"/>
<keyword evidence="2" id="KW-1185">Reference proteome</keyword>
<name>W4VI44_9BACI</name>
<organism evidence="1 2">
    <name type="scientific">Gracilibacillus boraciitolerans JCM 21714</name>
    <dbReference type="NCBI Taxonomy" id="1298598"/>
    <lineage>
        <taxon>Bacteria</taxon>
        <taxon>Bacillati</taxon>
        <taxon>Bacillota</taxon>
        <taxon>Bacilli</taxon>
        <taxon>Bacillales</taxon>
        <taxon>Bacillaceae</taxon>
        <taxon>Gracilibacillus</taxon>
    </lineage>
</organism>
<dbReference type="Proteomes" id="UP000019102">
    <property type="component" value="Unassembled WGS sequence"/>
</dbReference>
<proteinExistence type="predicted"/>
<reference evidence="1 2" key="1">
    <citation type="journal article" date="2014" name="Genome Announc.">
        <title>Draft Genome Sequence of the Boron-Tolerant and Moderately Halotolerant Bacterium Gracilibacillus boraciitolerans JCM 21714T.</title>
        <authorList>
            <person name="Ahmed I."/>
            <person name="Oshima K."/>
            <person name="Suda W."/>
            <person name="Kitamura K."/>
            <person name="Iida T."/>
            <person name="Ohmori Y."/>
            <person name="Fujiwara T."/>
            <person name="Hattori M."/>
            <person name="Ohkuma M."/>
        </authorList>
    </citation>
    <scope>NUCLEOTIDE SEQUENCE [LARGE SCALE GENOMIC DNA]</scope>
    <source>
        <strain evidence="1 2">JCM 21714</strain>
    </source>
</reference>
<gene>
    <name evidence="1" type="ORF">JCM21714_1862</name>
</gene>
<accession>W4VI44</accession>
<comment type="caution">
    <text evidence="1">The sequence shown here is derived from an EMBL/GenBank/DDBJ whole genome shotgun (WGS) entry which is preliminary data.</text>
</comment>
<dbReference type="AlphaFoldDB" id="W4VI44"/>
<sequence length="50" mass="5662">MKRSNVFATPLTSGENVSVKIAIFKMISPPQIVFLISTYVEKIYKTTKKL</sequence>